<comment type="subcellular location">
    <subcellularLocation>
        <location evidence="1">Membrane</location>
    </subcellularLocation>
</comment>
<evidence type="ECO:0008006" key="9">
    <source>
        <dbReference type="Google" id="ProtNLM"/>
    </source>
</evidence>
<reference evidence="7 8" key="1">
    <citation type="submission" date="2022-05" db="EMBL/GenBank/DDBJ databases">
        <authorList>
            <consortium name="Genoscope - CEA"/>
            <person name="William W."/>
        </authorList>
    </citation>
    <scope>NUCLEOTIDE SEQUENCE [LARGE SCALE GENOMIC DNA]</scope>
</reference>
<feature type="transmembrane region" description="Helical" evidence="6">
    <location>
        <begin position="589"/>
        <end position="608"/>
    </location>
</feature>
<keyword evidence="6" id="KW-1133">Transmembrane helix</keyword>
<name>A0AAU9WH89_9CNID</name>
<keyword evidence="6" id="KW-0812">Transmembrane</keyword>
<evidence type="ECO:0000256" key="6">
    <source>
        <dbReference type="SAM" id="Phobius"/>
    </source>
</evidence>
<dbReference type="GO" id="GO:0000139">
    <property type="term" value="C:Golgi membrane"/>
    <property type="evidence" value="ECO:0007669"/>
    <property type="project" value="InterPro"/>
</dbReference>
<proteinExistence type="inferred from homology"/>
<dbReference type="GO" id="GO:0006506">
    <property type="term" value="P:GPI anchor biosynthetic process"/>
    <property type="evidence" value="ECO:0007669"/>
    <property type="project" value="InterPro"/>
</dbReference>
<keyword evidence="3" id="KW-0328">Glycosyltransferase</keyword>
<evidence type="ECO:0000256" key="2">
    <source>
        <dbReference type="ARBA" id="ARBA00007647"/>
    </source>
</evidence>
<dbReference type="CDD" id="cd22190">
    <property type="entry name" value="PGAP4"/>
    <property type="match status" value="1"/>
</dbReference>
<gene>
    <name evidence="7" type="ORF">PMEA_00003731</name>
</gene>
<dbReference type="PANTHER" id="PTHR31410:SF1">
    <property type="entry name" value="POST-GPI ATTACHMENT TO PROTEINS FACTOR 4"/>
    <property type="match status" value="1"/>
</dbReference>
<dbReference type="InterPro" id="IPR029675">
    <property type="entry name" value="PGAP4"/>
</dbReference>
<comment type="similarity">
    <text evidence="2">Belongs to the glycosyltransferase 92 family.</text>
</comment>
<organism evidence="7 8">
    <name type="scientific">Pocillopora meandrina</name>
    <dbReference type="NCBI Taxonomy" id="46732"/>
    <lineage>
        <taxon>Eukaryota</taxon>
        <taxon>Metazoa</taxon>
        <taxon>Cnidaria</taxon>
        <taxon>Anthozoa</taxon>
        <taxon>Hexacorallia</taxon>
        <taxon>Scleractinia</taxon>
        <taxon>Astrocoeniina</taxon>
        <taxon>Pocilloporidae</taxon>
        <taxon>Pocillopora</taxon>
    </lineage>
</organism>
<dbReference type="GO" id="GO:0016757">
    <property type="term" value="F:glycosyltransferase activity"/>
    <property type="evidence" value="ECO:0007669"/>
    <property type="project" value="UniProtKB-KW"/>
</dbReference>
<comment type="caution">
    <text evidence="7">The sequence shown here is derived from an EMBL/GenBank/DDBJ whole genome shotgun (WGS) entry which is preliminary data.</text>
</comment>
<dbReference type="Pfam" id="PF01697">
    <property type="entry name" value="Glyco_transf_92"/>
    <property type="match status" value="1"/>
</dbReference>
<evidence type="ECO:0000313" key="8">
    <source>
        <dbReference type="Proteomes" id="UP001159428"/>
    </source>
</evidence>
<keyword evidence="8" id="KW-1185">Reference proteome</keyword>
<dbReference type="AlphaFoldDB" id="A0AAU9WH89"/>
<feature type="transmembrane region" description="Helical" evidence="6">
    <location>
        <begin position="27"/>
        <end position="44"/>
    </location>
</feature>
<dbReference type="PANTHER" id="PTHR31410">
    <property type="entry name" value="TRANSMEMBRANE PROTEIN 246"/>
    <property type="match status" value="1"/>
</dbReference>
<dbReference type="EMBL" id="CALNXJ010000012">
    <property type="protein sequence ID" value="CAH3110558.1"/>
    <property type="molecule type" value="Genomic_DNA"/>
</dbReference>
<dbReference type="Proteomes" id="UP001159428">
    <property type="component" value="Unassembled WGS sequence"/>
</dbReference>
<evidence type="ECO:0000256" key="5">
    <source>
        <dbReference type="ARBA" id="ARBA00023136"/>
    </source>
</evidence>
<protein>
    <recommendedName>
        <fullName evidence="9">Glycosyltransferase family 92 protein</fullName>
    </recommendedName>
</protein>
<evidence type="ECO:0000313" key="7">
    <source>
        <dbReference type="EMBL" id="CAH3110558.1"/>
    </source>
</evidence>
<evidence type="ECO:0000256" key="1">
    <source>
        <dbReference type="ARBA" id="ARBA00004370"/>
    </source>
</evidence>
<evidence type="ECO:0000256" key="3">
    <source>
        <dbReference type="ARBA" id="ARBA00022676"/>
    </source>
</evidence>
<sequence length="713" mass="84090">MKLHLRYRPIQEVGFLQVLCSRKYYRAMWLCSLTVLVMMITYHLNGEELGIREFDRKNFVGGKFKHAVSLLLNASLSIKQKSTVIQNSTKDGSAHTNDCQRWCHKKNTASSTYFLSGVLLVRIYSSDLAKLSTRELLQWLYYLKYAGFEHVYVYDAYVYENESQKNALEFLVKEDFVTHVDWSHNAFPYSITGTQESAYQHCLKTWGNKSYWQASIDMDEYPFCPEDTKPNFMQRFIANFSREQPRVSQITMKNFLFLGKPLSDKQHPILIDRLKRRTHRPANDLVKPIYKTSHIKQSHVHHHDLSHGFSLSAISLLVYGISFLGIFPFLFKDMRYSLYYQNPFHNKTTEMAYHIRQNEMRSAVASQFWNALQSEPFNFTKTVKDVDIDVVIITTSRYISLPNGNSPRFLTQVLWQFFQILNSTETRQLPWKFGLSICNVDPKPYEEAQNFSSLVQYIQRYSVEPESLPVVYIKEKEKQDYAFCLEESMKSRPRYSLLVEDDAFPHPQLFQTLYYHIEEKKRLMDSRLQTNNVLFYKLYHPERLQGFWSLEPERLPELFSCGCVCGTFVTFLMHHLLCSKENRRCKPKNVYNIWIWVVFYFTIAAFLINRPHLMQLRYLSKYFFTVGPTPSCCTPGMLFVAEKASHWVNYMKTHTCGVNYGKDTMLDDYRKKFKVKGLIVQPNLFTHIGFYSSLSQKLLGPSLMYYPPWFPLY</sequence>
<keyword evidence="4" id="KW-0808">Transferase</keyword>
<feature type="transmembrane region" description="Helical" evidence="6">
    <location>
        <begin position="309"/>
        <end position="331"/>
    </location>
</feature>
<dbReference type="InterPro" id="IPR008166">
    <property type="entry name" value="Glyco_transf_92"/>
</dbReference>
<accession>A0AAU9WH89</accession>
<keyword evidence="5 6" id="KW-0472">Membrane</keyword>
<evidence type="ECO:0000256" key="4">
    <source>
        <dbReference type="ARBA" id="ARBA00022679"/>
    </source>
</evidence>